<reference evidence="1 2" key="1">
    <citation type="submission" date="2016-11" db="EMBL/GenBank/DDBJ databases">
        <authorList>
            <person name="Jaros S."/>
            <person name="Januszkiewicz K."/>
            <person name="Wedrychowicz H."/>
        </authorList>
    </citation>
    <scope>NUCLEOTIDE SEQUENCE [LARGE SCALE GENOMIC DNA]</scope>
    <source>
        <strain evidence="1">NCIMB 2154T</strain>
    </source>
</reference>
<accession>A0A2H1E6K5</accession>
<dbReference type="KEGG" id="tmar:MARIT_0070"/>
<dbReference type="AlphaFoldDB" id="A0A2H1E6K5"/>
<evidence type="ECO:0000313" key="2">
    <source>
        <dbReference type="Proteomes" id="UP000231564"/>
    </source>
</evidence>
<dbReference type="RefSeq" id="WP_100210479.1">
    <property type="nucleotide sequence ID" value="NZ_CP138495.1"/>
</dbReference>
<keyword evidence="2" id="KW-1185">Reference proteome</keyword>
<name>A0A2H1E6K5_9FLAO</name>
<dbReference type="GeneID" id="47721679"/>
<dbReference type="EMBL" id="LT634361">
    <property type="protein sequence ID" value="SFZ79991.1"/>
    <property type="molecule type" value="Genomic_DNA"/>
</dbReference>
<organism evidence="1 2">
    <name type="scientific">Tenacibaculum maritimum NCIMB 2154</name>
    <dbReference type="NCBI Taxonomy" id="1349785"/>
    <lineage>
        <taxon>Bacteria</taxon>
        <taxon>Pseudomonadati</taxon>
        <taxon>Bacteroidota</taxon>
        <taxon>Flavobacteriia</taxon>
        <taxon>Flavobacteriales</taxon>
        <taxon>Flavobacteriaceae</taxon>
        <taxon>Tenacibaculum</taxon>
    </lineage>
</organism>
<sequence length="119" mass="13595">MKENCSTLKGSTILFQETIVHGKRPHSLISLFPKANIVLVPVDRIAKAFETKEDIFVAFPVIKRLPRIKTNISSKIVAITHKIIIHTKSKEIIGFIEHSGITSYSYFKKDFKKLKQQCK</sequence>
<evidence type="ECO:0000313" key="1">
    <source>
        <dbReference type="EMBL" id="SFZ79991.1"/>
    </source>
</evidence>
<gene>
    <name evidence="1" type="ORF">MARIT_0070</name>
</gene>
<protein>
    <submittedName>
        <fullName evidence="1">Uncharacterized protein</fullName>
    </submittedName>
</protein>
<proteinExistence type="predicted"/>
<dbReference type="OrthoDB" id="1467432at2"/>
<dbReference type="Proteomes" id="UP000231564">
    <property type="component" value="Chromosome MARIT"/>
</dbReference>